<accession>A0A4R3M7C4</accession>
<evidence type="ECO:0000313" key="6">
    <source>
        <dbReference type="EMBL" id="TCT08169.1"/>
    </source>
</evidence>
<dbReference type="GO" id="GO:0006633">
    <property type="term" value="P:fatty acid biosynthetic process"/>
    <property type="evidence" value="ECO:0007669"/>
    <property type="project" value="InterPro"/>
</dbReference>
<dbReference type="InterPro" id="IPR013751">
    <property type="entry name" value="ACP_syn_III_N"/>
</dbReference>
<dbReference type="NCBIfam" id="NF006829">
    <property type="entry name" value="PRK09352.1"/>
    <property type="match status" value="1"/>
</dbReference>
<comment type="function">
    <text evidence="3">Involved in the formation of the biotin precursor pimeloyl-ACP. Catalyzes the condensation of glutaryl-CoA, an intermediate in lysine degradation, with malonyl-ACP to produce 3-oxopimeloyl-ACP.</text>
</comment>
<dbReference type="SUPFAM" id="SSF53901">
    <property type="entry name" value="Thiolase-like"/>
    <property type="match status" value="1"/>
</dbReference>
<dbReference type="AlphaFoldDB" id="A0A4R3M7C4"/>
<evidence type="ECO:0000259" key="5">
    <source>
        <dbReference type="Pfam" id="PF08545"/>
    </source>
</evidence>
<feature type="active site" evidence="3">
    <location>
        <position position="251"/>
    </location>
</feature>
<dbReference type="Proteomes" id="UP000294664">
    <property type="component" value="Unassembled WGS sequence"/>
</dbReference>
<dbReference type="NCBIfam" id="NF004623">
    <property type="entry name" value="PRK05963.1"/>
    <property type="match status" value="1"/>
</dbReference>
<organism evidence="6 7">
    <name type="scientific">Aquabacter spiritensis</name>
    <dbReference type="NCBI Taxonomy" id="933073"/>
    <lineage>
        <taxon>Bacteria</taxon>
        <taxon>Pseudomonadati</taxon>
        <taxon>Pseudomonadota</taxon>
        <taxon>Alphaproteobacteria</taxon>
        <taxon>Hyphomicrobiales</taxon>
        <taxon>Xanthobacteraceae</taxon>
        <taxon>Aquabacter</taxon>
    </lineage>
</organism>
<feature type="region of interest" description="ACP-binding" evidence="3">
    <location>
        <begin position="252"/>
        <end position="256"/>
    </location>
</feature>
<dbReference type="GO" id="GO:0044550">
    <property type="term" value="P:secondary metabolite biosynthetic process"/>
    <property type="evidence" value="ECO:0007669"/>
    <property type="project" value="TreeGrafter"/>
</dbReference>
<comment type="caution">
    <text evidence="6">The sequence shown here is derived from an EMBL/GenBank/DDBJ whole genome shotgun (WGS) entry which is preliminary data.</text>
</comment>
<proteinExistence type="inferred from homology"/>
<comment type="catalytic activity">
    <reaction evidence="3">
        <text>glutaryl-CoA + malonyl-[ACP] + H(+) = 3-oxo-6-carboxyhexanoyl-[ACP] + CO2 + CoA</text>
        <dbReference type="Rhea" id="RHEA:67904"/>
        <dbReference type="Rhea" id="RHEA-COMP:9623"/>
        <dbReference type="Rhea" id="RHEA-COMP:17387"/>
        <dbReference type="ChEBI" id="CHEBI:15378"/>
        <dbReference type="ChEBI" id="CHEBI:16526"/>
        <dbReference type="ChEBI" id="CHEBI:57287"/>
        <dbReference type="ChEBI" id="CHEBI:57378"/>
        <dbReference type="ChEBI" id="CHEBI:78449"/>
        <dbReference type="ChEBI" id="CHEBI:176519"/>
    </reaction>
</comment>
<reference evidence="6 7" key="1">
    <citation type="submission" date="2019-03" db="EMBL/GenBank/DDBJ databases">
        <title>Genomic Encyclopedia of Type Strains, Phase IV (KMG-IV): sequencing the most valuable type-strain genomes for metagenomic binning, comparative biology and taxonomic classification.</title>
        <authorList>
            <person name="Goeker M."/>
        </authorList>
    </citation>
    <scope>NUCLEOTIDE SEQUENCE [LARGE SCALE GENOMIC DNA]</scope>
    <source>
        <strain evidence="6 7">DSM 9035</strain>
    </source>
</reference>
<dbReference type="Gene3D" id="3.40.47.10">
    <property type="match status" value="1"/>
</dbReference>
<feature type="active site" evidence="3">
    <location>
        <position position="113"/>
    </location>
</feature>
<evidence type="ECO:0000259" key="4">
    <source>
        <dbReference type="Pfam" id="PF08541"/>
    </source>
</evidence>
<evidence type="ECO:0000256" key="1">
    <source>
        <dbReference type="ARBA" id="ARBA00022679"/>
    </source>
</evidence>
<feature type="domain" description="Beta-ketoacyl-[acyl-carrier-protein] synthase III N-terminal" evidence="5">
    <location>
        <begin position="108"/>
        <end position="183"/>
    </location>
</feature>
<dbReference type="InterPro" id="IPR046403">
    <property type="entry name" value="BioZ"/>
</dbReference>
<keyword evidence="2 3" id="KW-0012">Acyltransferase</keyword>
<comment type="catalytic activity">
    <reaction evidence="3">
        <text>malonyl-[ACP] + an acyl-CoA + H(+) = a 3-oxoacyl-[ACP] + CO2 + CoA</text>
        <dbReference type="Rhea" id="RHEA:44448"/>
        <dbReference type="Rhea" id="RHEA-COMP:9623"/>
        <dbReference type="Rhea" id="RHEA-COMP:9916"/>
        <dbReference type="ChEBI" id="CHEBI:15378"/>
        <dbReference type="ChEBI" id="CHEBI:16526"/>
        <dbReference type="ChEBI" id="CHEBI:57287"/>
        <dbReference type="ChEBI" id="CHEBI:58342"/>
        <dbReference type="ChEBI" id="CHEBI:78449"/>
        <dbReference type="ChEBI" id="CHEBI:78776"/>
    </reaction>
</comment>
<keyword evidence="3" id="KW-0093">Biotin biosynthesis</keyword>
<evidence type="ECO:0000256" key="2">
    <source>
        <dbReference type="ARBA" id="ARBA00023315"/>
    </source>
</evidence>
<dbReference type="PANTHER" id="PTHR34069">
    <property type="entry name" value="3-OXOACYL-[ACYL-CARRIER-PROTEIN] SYNTHASE 3"/>
    <property type="match status" value="1"/>
</dbReference>
<comment type="pathway">
    <text evidence="3">Cofactor biosynthesis; biotin biosynthesis.</text>
</comment>
<evidence type="ECO:0000256" key="3">
    <source>
        <dbReference type="HAMAP-Rule" id="MF_02249"/>
    </source>
</evidence>
<dbReference type="GO" id="GO:0004315">
    <property type="term" value="F:3-oxoacyl-[acyl-carrier-protein] synthase activity"/>
    <property type="evidence" value="ECO:0007669"/>
    <property type="project" value="InterPro"/>
</dbReference>
<gene>
    <name evidence="3" type="primary">bioZ</name>
    <name evidence="6" type="ORF">EDC64_101691</name>
</gene>
<keyword evidence="1 3" id="KW-0808">Transferase</keyword>
<dbReference type="Pfam" id="PF08545">
    <property type="entry name" value="ACP_syn_III"/>
    <property type="match status" value="1"/>
</dbReference>
<dbReference type="CDD" id="cd00830">
    <property type="entry name" value="KAS_III"/>
    <property type="match status" value="1"/>
</dbReference>
<dbReference type="RefSeq" id="WP_132029808.1">
    <property type="nucleotide sequence ID" value="NZ_SMAI01000001.1"/>
</dbReference>
<dbReference type="InterPro" id="IPR013747">
    <property type="entry name" value="ACP_syn_III_C"/>
</dbReference>
<keyword evidence="7" id="KW-1185">Reference proteome</keyword>
<dbReference type="Pfam" id="PF08541">
    <property type="entry name" value="ACP_syn_III_C"/>
    <property type="match status" value="1"/>
</dbReference>
<protein>
    <recommendedName>
        <fullName evidence="3">3-oxopimeloyl-[acyl-carrier-protein] synthase</fullName>
        <shortName evidence="3">3-oxopimeloyl-[ACP] synthase</shortName>
        <ecNumber evidence="3">2.3.1.-</ecNumber>
    </recommendedName>
</protein>
<dbReference type="InterPro" id="IPR016039">
    <property type="entry name" value="Thiolase-like"/>
</dbReference>
<feature type="active site" evidence="3">
    <location>
        <position position="281"/>
    </location>
</feature>
<dbReference type="PANTHER" id="PTHR34069:SF2">
    <property type="entry name" value="BETA-KETOACYL-[ACYL-CARRIER-PROTEIN] SYNTHASE III"/>
    <property type="match status" value="1"/>
</dbReference>
<comment type="similarity">
    <text evidence="3">Belongs to the thiolase-like superfamily. BioZ family.</text>
</comment>
<evidence type="ECO:0000313" key="7">
    <source>
        <dbReference type="Proteomes" id="UP000294664"/>
    </source>
</evidence>
<name>A0A4R3M7C4_9HYPH</name>
<dbReference type="EMBL" id="SMAI01000001">
    <property type="protein sequence ID" value="TCT08169.1"/>
    <property type="molecule type" value="Genomic_DNA"/>
</dbReference>
<dbReference type="UniPathway" id="UPA00078"/>
<dbReference type="HAMAP" id="MF_02249">
    <property type="entry name" value="BioZ"/>
    <property type="match status" value="1"/>
</dbReference>
<feature type="domain" description="Beta-ketoacyl-[acyl-carrier-protein] synthase III C-terminal" evidence="4">
    <location>
        <begin position="235"/>
        <end position="323"/>
    </location>
</feature>
<sequence>MTGVRLLGLGHAVPDRVVTNAELETALDLEPGWIARRTGILERRWAAPDDTLSGLAVAAAEAALDDAGLARREIALTVLATSTPDHLLPPSAPRVAHRLGLTASGAVDMAGACAGFLYALVMAEGFVRAWRRPVLVIGANLLSRRINPAERGSSVIFADAAGAVVLAPGGTGGLRGAALGSDGTGYDLVHIPAGGSARPFAPDLPIEDTRMTLTDGKALFLGAVRLMTETAREALEQAKLTADAVDRFVPHQANARLVDAVAHNLGIPPEKVARSIAQYGNSSAGTIPLSLSLSHRAAPLRPGEIVLMSAAGGGLTGGACVLQV</sequence>
<dbReference type="OrthoDB" id="9815506at2"/>
<dbReference type="EC" id="2.3.1.-" evidence="3"/>
<dbReference type="GO" id="GO:0009102">
    <property type="term" value="P:biotin biosynthetic process"/>
    <property type="evidence" value="ECO:0007669"/>
    <property type="project" value="UniProtKB-UniRule"/>
</dbReference>